<accession>A0ABU2Z4C3</accession>
<sequence>MDLSVREWTCSLCGAVHDRDVNAAANLRVEGMRLYGQLTAGLPPGTAAPTVIRASELKWPVPTACQRLAVLRTDGPSAGMPVERA</sequence>
<evidence type="ECO:0000313" key="3">
    <source>
        <dbReference type="EMBL" id="MDT0571023.1"/>
    </source>
</evidence>
<name>A0ABU2Z4C3_9ACTN</name>
<protein>
    <submittedName>
        <fullName evidence="3">Zinc ribbon domain-containing protein</fullName>
    </submittedName>
</protein>
<keyword evidence="4" id="KW-1185">Reference proteome</keyword>
<reference evidence="3" key="1">
    <citation type="submission" date="2024-05" db="EMBL/GenBank/DDBJ databases">
        <title>30 novel species of actinomycetes from the DSMZ collection.</title>
        <authorList>
            <person name="Nouioui I."/>
        </authorList>
    </citation>
    <scope>NUCLEOTIDE SEQUENCE</scope>
    <source>
        <strain evidence="3">DSM 3412</strain>
    </source>
</reference>
<comment type="caution">
    <text evidence="3">The sequence shown here is derived from an EMBL/GenBank/DDBJ whole genome shotgun (WGS) entry which is preliminary data.</text>
</comment>
<feature type="domain" description="Cas12f1-like TNB" evidence="2">
    <location>
        <begin position="5"/>
        <end position="27"/>
    </location>
</feature>
<evidence type="ECO:0000256" key="1">
    <source>
        <dbReference type="ARBA" id="ARBA00023125"/>
    </source>
</evidence>
<dbReference type="EMBL" id="JAVRFJ010000025">
    <property type="protein sequence ID" value="MDT0571023.1"/>
    <property type="molecule type" value="Genomic_DNA"/>
</dbReference>
<dbReference type="Proteomes" id="UP001180737">
    <property type="component" value="Unassembled WGS sequence"/>
</dbReference>
<dbReference type="Pfam" id="PF07282">
    <property type="entry name" value="Cas12f1-like_TNB"/>
    <property type="match status" value="1"/>
</dbReference>
<dbReference type="InterPro" id="IPR010095">
    <property type="entry name" value="Cas12f1-like_TNB"/>
</dbReference>
<evidence type="ECO:0000313" key="4">
    <source>
        <dbReference type="Proteomes" id="UP001180737"/>
    </source>
</evidence>
<gene>
    <name evidence="3" type="ORF">RM704_26775</name>
</gene>
<organism evidence="3 4">
    <name type="scientific">Streptomyces gottesmaniae</name>
    <dbReference type="NCBI Taxonomy" id="3075518"/>
    <lineage>
        <taxon>Bacteria</taxon>
        <taxon>Bacillati</taxon>
        <taxon>Actinomycetota</taxon>
        <taxon>Actinomycetes</taxon>
        <taxon>Kitasatosporales</taxon>
        <taxon>Streptomycetaceae</taxon>
        <taxon>Streptomyces</taxon>
    </lineage>
</organism>
<keyword evidence="1" id="KW-0238">DNA-binding</keyword>
<evidence type="ECO:0000259" key="2">
    <source>
        <dbReference type="Pfam" id="PF07282"/>
    </source>
</evidence>
<proteinExistence type="predicted"/>